<proteinExistence type="predicted"/>
<accession>A0AA35R752</accession>
<evidence type="ECO:0000313" key="2">
    <source>
        <dbReference type="Proteomes" id="UP001174909"/>
    </source>
</evidence>
<reference evidence="1" key="1">
    <citation type="submission" date="2023-03" db="EMBL/GenBank/DDBJ databases">
        <authorList>
            <person name="Steffen K."/>
            <person name="Cardenas P."/>
        </authorList>
    </citation>
    <scope>NUCLEOTIDE SEQUENCE</scope>
</reference>
<name>A0AA35R752_GEOBA</name>
<feature type="non-terminal residue" evidence="1">
    <location>
        <position position="1"/>
    </location>
</feature>
<evidence type="ECO:0000313" key="1">
    <source>
        <dbReference type="EMBL" id="CAI8006044.1"/>
    </source>
</evidence>
<gene>
    <name evidence="1" type="ORF">GBAR_LOCUS4539</name>
</gene>
<dbReference type="Proteomes" id="UP001174909">
    <property type="component" value="Unassembled WGS sequence"/>
</dbReference>
<keyword evidence="2" id="KW-1185">Reference proteome</keyword>
<organism evidence="1 2">
    <name type="scientific">Geodia barretti</name>
    <name type="common">Barrett's horny sponge</name>
    <dbReference type="NCBI Taxonomy" id="519541"/>
    <lineage>
        <taxon>Eukaryota</taxon>
        <taxon>Metazoa</taxon>
        <taxon>Porifera</taxon>
        <taxon>Demospongiae</taxon>
        <taxon>Heteroscleromorpha</taxon>
        <taxon>Tetractinellida</taxon>
        <taxon>Astrophorina</taxon>
        <taxon>Geodiidae</taxon>
        <taxon>Geodia</taxon>
    </lineage>
</organism>
<dbReference type="AlphaFoldDB" id="A0AA35R752"/>
<dbReference type="EMBL" id="CASHTH010000658">
    <property type="protein sequence ID" value="CAI8006044.1"/>
    <property type="molecule type" value="Genomic_DNA"/>
</dbReference>
<sequence length="78" mass="8787">SRASRARVFLRLRVFFCAANETLEITESFTVAGTRCWSTMQDRILTFFFLTACLVDIATQGPCDVITPCTFSNPDLNE</sequence>
<protein>
    <submittedName>
        <fullName evidence="1">Uncharacterized protein</fullName>
    </submittedName>
</protein>
<comment type="caution">
    <text evidence="1">The sequence shown here is derived from an EMBL/GenBank/DDBJ whole genome shotgun (WGS) entry which is preliminary data.</text>
</comment>